<dbReference type="EMBL" id="BAAAMN010000005">
    <property type="protein sequence ID" value="GAA2026062.1"/>
    <property type="molecule type" value="Genomic_DNA"/>
</dbReference>
<dbReference type="InterPro" id="IPR036291">
    <property type="entry name" value="NAD(P)-bd_dom_sf"/>
</dbReference>
<accession>A0ABP5FGB4</accession>
<evidence type="ECO:0000256" key="4">
    <source>
        <dbReference type="ARBA" id="ARBA00022833"/>
    </source>
</evidence>
<dbReference type="InterPro" id="IPR002328">
    <property type="entry name" value="ADH_Zn_CS"/>
</dbReference>
<dbReference type="InterPro" id="IPR013149">
    <property type="entry name" value="ADH-like_C"/>
</dbReference>
<evidence type="ECO:0000313" key="8">
    <source>
        <dbReference type="EMBL" id="GAA2026062.1"/>
    </source>
</evidence>
<keyword evidence="3 6" id="KW-0479">Metal-binding</keyword>
<dbReference type="Pfam" id="PF08240">
    <property type="entry name" value="ADH_N"/>
    <property type="match status" value="1"/>
</dbReference>
<dbReference type="PANTHER" id="PTHR43350:SF2">
    <property type="entry name" value="GROES-LIKE ZINC-BINDING ALCOHOL DEHYDROGENASE FAMILY PROTEIN"/>
    <property type="match status" value="1"/>
</dbReference>
<keyword evidence="9" id="KW-1185">Reference proteome</keyword>
<dbReference type="SMART" id="SM00829">
    <property type="entry name" value="PKS_ER"/>
    <property type="match status" value="1"/>
</dbReference>
<evidence type="ECO:0000256" key="6">
    <source>
        <dbReference type="RuleBase" id="RU361277"/>
    </source>
</evidence>
<feature type="domain" description="Enoyl reductase (ER)" evidence="7">
    <location>
        <begin position="12"/>
        <end position="364"/>
    </location>
</feature>
<evidence type="ECO:0000256" key="3">
    <source>
        <dbReference type="ARBA" id="ARBA00022723"/>
    </source>
</evidence>
<comment type="cofactor">
    <cofactor evidence="1 6">
        <name>Zn(2+)</name>
        <dbReference type="ChEBI" id="CHEBI:29105"/>
    </cofactor>
</comment>
<dbReference type="Pfam" id="PF00107">
    <property type="entry name" value="ADH_zinc_N"/>
    <property type="match status" value="1"/>
</dbReference>
<dbReference type="InterPro" id="IPR011032">
    <property type="entry name" value="GroES-like_sf"/>
</dbReference>
<dbReference type="InterPro" id="IPR020843">
    <property type="entry name" value="ER"/>
</dbReference>
<sequence>MEITAAITRGKGEPFEITTLELDDPRPEEVQVKLTATGVCHTDAIVRDQVYPTPLPAVLGHEGAGIVEAVGDNVNTINVGDRVVLGFNSCGECAQCLNGRPAYCKNFYDYNFSGVRPNKTTSLSENGNTVSSNFFGQSSFATYANVSVRSVVPVDDDAPLELLGPLGCGLMTGAGSIINALKVAAGETIAIFGTGAVGSSAIMAAAAIGATTIIAIDLVDSRLEAAKGYGATHTINSGDEDLAERIAEITGGRGVEVALDTTGVTAVTRQAADSVGINGRVGLVGAPKMGDEVSFEVGASLLKGWSFQTIIEGDAVPQDLIPKLVHLWRQGKFPIEKIVQTYPLDEINQAFDDSASGKTIKPIVTF</sequence>
<evidence type="ECO:0000256" key="2">
    <source>
        <dbReference type="ARBA" id="ARBA00008072"/>
    </source>
</evidence>
<comment type="similarity">
    <text evidence="2 6">Belongs to the zinc-containing alcohol dehydrogenase family.</text>
</comment>
<protein>
    <submittedName>
        <fullName evidence="8">NAD(P)-dependent alcohol dehydrogenase</fullName>
    </submittedName>
</protein>
<gene>
    <name evidence="8" type="ORF">GCM10009720_02150</name>
</gene>
<proteinExistence type="inferred from homology"/>
<dbReference type="SUPFAM" id="SSF51735">
    <property type="entry name" value="NAD(P)-binding Rossmann-fold domains"/>
    <property type="match status" value="1"/>
</dbReference>
<reference evidence="9" key="1">
    <citation type="journal article" date="2019" name="Int. J. Syst. Evol. Microbiol.">
        <title>The Global Catalogue of Microorganisms (GCM) 10K type strain sequencing project: providing services to taxonomists for standard genome sequencing and annotation.</title>
        <authorList>
            <consortium name="The Broad Institute Genomics Platform"/>
            <consortium name="The Broad Institute Genome Sequencing Center for Infectious Disease"/>
            <person name="Wu L."/>
            <person name="Ma J."/>
        </authorList>
    </citation>
    <scope>NUCLEOTIDE SEQUENCE [LARGE SCALE GENOMIC DNA]</scope>
    <source>
        <strain evidence="9">JCM 13595</strain>
    </source>
</reference>
<keyword evidence="4 6" id="KW-0862">Zinc</keyword>
<organism evidence="8 9">
    <name type="scientific">Yaniella flava</name>
    <dbReference type="NCBI Taxonomy" id="287930"/>
    <lineage>
        <taxon>Bacteria</taxon>
        <taxon>Bacillati</taxon>
        <taxon>Actinomycetota</taxon>
        <taxon>Actinomycetes</taxon>
        <taxon>Micrococcales</taxon>
        <taxon>Micrococcaceae</taxon>
        <taxon>Yaniella</taxon>
    </lineage>
</organism>
<keyword evidence="5" id="KW-0560">Oxidoreductase</keyword>
<dbReference type="InterPro" id="IPR013154">
    <property type="entry name" value="ADH-like_N"/>
</dbReference>
<evidence type="ECO:0000313" key="9">
    <source>
        <dbReference type="Proteomes" id="UP001501461"/>
    </source>
</evidence>
<dbReference type="PANTHER" id="PTHR43350">
    <property type="entry name" value="NAD-DEPENDENT ALCOHOL DEHYDROGENASE"/>
    <property type="match status" value="1"/>
</dbReference>
<dbReference type="PROSITE" id="PS00059">
    <property type="entry name" value="ADH_ZINC"/>
    <property type="match status" value="1"/>
</dbReference>
<dbReference type="CDD" id="cd08278">
    <property type="entry name" value="benzyl_alcohol_DH"/>
    <property type="match status" value="1"/>
</dbReference>
<evidence type="ECO:0000259" key="7">
    <source>
        <dbReference type="SMART" id="SM00829"/>
    </source>
</evidence>
<dbReference type="SUPFAM" id="SSF50129">
    <property type="entry name" value="GroES-like"/>
    <property type="match status" value="2"/>
</dbReference>
<dbReference type="Gene3D" id="3.40.50.720">
    <property type="entry name" value="NAD(P)-binding Rossmann-like Domain"/>
    <property type="match status" value="1"/>
</dbReference>
<evidence type="ECO:0000256" key="1">
    <source>
        <dbReference type="ARBA" id="ARBA00001947"/>
    </source>
</evidence>
<comment type="caution">
    <text evidence="8">The sequence shown here is derived from an EMBL/GenBank/DDBJ whole genome shotgun (WGS) entry which is preliminary data.</text>
</comment>
<dbReference type="RefSeq" id="WP_343955748.1">
    <property type="nucleotide sequence ID" value="NZ_BAAAMN010000005.1"/>
</dbReference>
<dbReference type="Gene3D" id="3.90.180.10">
    <property type="entry name" value="Medium-chain alcohol dehydrogenases, catalytic domain"/>
    <property type="match status" value="1"/>
</dbReference>
<dbReference type="Proteomes" id="UP001501461">
    <property type="component" value="Unassembled WGS sequence"/>
</dbReference>
<evidence type="ECO:0000256" key="5">
    <source>
        <dbReference type="ARBA" id="ARBA00023002"/>
    </source>
</evidence>
<name>A0ABP5FGB4_9MICC</name>